<dbReference type="AlphaFoldDB" id="A0A071MFW9"/>
<protein>
    <recommendedName>
        <fullName evidence="3">Phytanoyl-CoA dioxygenase</fullName>
    </recommendedName>
</protein>
<dbReference type="EMBL" id="JJOA01000008">
    <property type="protein sequence ID" value="KEA59742.1"/>
    <property type="molecule type" value="Genomic_DNA"/>
</dbReference>
<comment type="cofactor">
    <cofactor evidence="1">
        <name>Fe(2+)</name>
        <dbReference type="ChEBI" id="CHEBI:29033"/>
    </cofactor>
</comment>
<proteinExistence type="predicted"/>
<dbReference type="Pfam" id="PF05721">
    <property type="entry name" value="PhyH"/>
    <property type="match status" value="1"/>
</dbReference>
<gene>
    <name evidence="2" type="ORF">DT99_09020</name>
</gene>
<evidence type="ECO:0008006" key="3">
    <source>
        <dbReference type="Google" id="ProtNLM"/>
    </source>
</evidence>
<dbReference type="GO" id="GO:0005506">
    <property type="term" value="F:iron ion binding"/>
    <property type="evidence" value="ECO:0007669"/>
    <property type="project" value="UniProtKB-ARBA"/>
</dbReference>
<reference evidence="2" key="1">
    <citation type="submission" date="2014-04" db="EMBL/GenBank/DDBJ databases">
        <title>In planta biocontrol of soil-borne Fusarium wilt of banana through a plant endophytic bacterium, Burkholderia cenocepacia 869T2.</title>
        <authorList>
            <person name="Ho Y.-N."/>
            <person name="Chiang H.-M."/>
            <person name="Chao C.-P."/>
            <person name="Su C.-C."/>
            <person name="Hsu H.-F."/>
            <person name="Guo C.-T."/>
            <person name="Hsieh J.-L."/>
            <person name="Huang C.-C."/>
        </authorList>
    </citation>
    <scope>NUCLEOTIDE SEQUENCE [LARGE SCALE GENOMIC DNA]</scope>
    <source>
        <strain evidence="2">869T2</strain>
    </source>
</reference>
<accession>A0A071MFW9</accession>
<dbReference type="PANTHER" id="PTHR20883">
    <property type="entry name" value="PHYTANOYL-COA DIOXYGENASE DOMAIN CONTAINING 1"/>
    <property type="match status" value="1"/>
</dbReference>
<dbReference type="InterPro" id="IPR008775">
    <property type="entry name" value="Phytyl_CoA_dOase-like"/>
</dbReference>
<evidence type="ECO:0000313" key="2">
    <source>
        <dbReference type="EMBL" id="KEA59742.1"/>
    </source>
</evidence>
<name>A0A071MFW9_9BURK</name>
<sequence>MDVKKRLLPGIPLIESPLFDAEIEQAELTSGEREIARALNRNGYAVIDFPDAELDARITRIRERLAGQFVETGLSSDGVVHGAGRIQDAWIKDPDVKAIATNRQMLDLLERLYGRAAFPFQTLNFRVGTQQPLHTDAVHFSSIPQRFMCGVWVALEDISPESGPLQLVPGSHNWPMIDNATAGRRGFGVSGESAQLPYQEIWDCMVAAKGATIKTFEARKGQALIWCANLLHGGSPQIDPAMSRWSQVTHYFFDDCVYYTPAFSDEYLGRLQLRNLVNIVDGTPKPNSYLGEMVTQSPAGGMPRKSRTLTGRLRKWMQG</sequence>
<comment type="caution">
    <text evidence="2">The sequence shown here is derived from an EMBL/GenBank/DDBJ whole genome shotgun (WGS) entry which is preliminary data.</text>
</comment>
<organism evidence="2">
    <name type="scientific">Burkholderia cenocepacia</name>
    <dbReference type="NCBI Taxonomy" id="95486"/>
    <lineage>
        <taxon>Bacteria</taxon>
        <taxon>Pseudomonadati</taxon>
        <taxon>Pseudomonadota</taxon>
        <taxon>Betaproteobacteria</taxon>
        <taxon>Burkholderiales</taxon>
        <taxon>Burkholderiaceae</taxon>
        <taxon>Burkholderia</taxon>
        <taxon>Burkholderia cepacia complex</taxon>
    </lineage>
</organism>
<dbReference type="GO" id="GO:0016706">
    <property type="term" value="F:2-oxoglutarate-dependent dioxygenase activity"/>
    <property type="evidence" value="ECO:0007669"/>
    <property type="project" value="UniProtKB-ARBA"/>
</dbReference>
<dbReference type="PANTHER" id="PTHR20883:SF48">
    <property type="entry name" value="ECTOINE DIOXYGENASE"/>
    <property type="match status" value="1"/>
</dbReference>
<evidence type="ECO:0000256" key="1">
    <source>
        <dbReference type="ARBA" id="ARBA00001954"/>
    </source>
</evidence>
<dbReference type="SUPFAM" id="SSF51197">
    <property type="entry name" value="Clavaminate synthase-like"/>
    <property type="match status" value="1"/>
</dbReference>
<dbReference type="Gene3D" id="2.60.120.620">
    <property type="entry name" value="q2cbj1_9rhob like domain"/>
    <property type="match status" value="1"/>
</dbReference>
<dbReference type="OrthoDB" id="9075305at2"/>